<evidence type="ECO:0000313" key="2">
    <source>
        <dbReference type="EMBL" id="KAH0545990.1"/>
    </source>
</evidence>
<sequence length="103" mass="11504">MLYARGAMLCSENVEMPVLVLAADLPVLLHCHYIERSEFERRGAANGEHEVSISLRKLGEIHRLLCIPPPALQPATYPKLRASSRESPRGSWNHRPRGPPPTS</sequence>
<accession>A0AAV7I4S8</accession>
<keyword evidence="3" id="KW-1185">Reference proteome</keyword>
<dbReference type="AlphaFoldDB" id="A0AAV7I4S8"/>
<gene>
    <name evidence="2" type="ORF">KQX54_005545</name>
</gene>
<name>A0AAV7I4S8_COTGL</name>
<dbReference type="EMBL" id="JAHXZJ010002237">
    <property type="protein sequence ID" value="KAH0545990.1"/>
    <property type="molecule type" value="Genomic_DNA"/>
</dbReference>
<protein>
    <submittedName>
        <fullName evidence="2">Uncharacterized protein</fullName>
    </submittedName>
</protein>
<dbReference type="Proteomes" id="UP000826195">
    <property type="component" value="Unassembled WGS sequence"/>
</dbReference>
<proteinExistence type="predicted"/>
<comment type="caution">
    <text evidence="2">The sequence shown here is derived from an EMBL/GenBank/DDBJ whole genome shotgun (WGS) entry which is preliminary data.</text>
</comment>
<reference evidence="2 3" key="1">
    <citation type="journal article" date="2021" name="J. Hered.">
        <title>A chromosome-level genome assembly of the parasitoid wasp, Cotesia glomerata (Hymenoptera: Braconidae).</title>
        <authorList>
            <person name="Pinto B.J."/>
            <person name="Weis J.J."/>
            <person name="Gamble T."/>
            <person name="Ode P.J."/>
            <person name="Paul R."/>
            <person name="Zaspel J.M."/>
        </authorList>
    </citation>
    <scope>NUCLEOTIDE SEQUENCE [LARGE SCALE GENOMIC DNA]</scope>
    <source>
        <strain evidence="2">CgM1</strain>
    </source>
</reference>
<organism evidence="2 3">
    <name type="scientific">Cotesia glomerata</name>
    <name type="common">Lepidopteran parasitic wasp</name>
    <name type="synonym">Apanteles glomeratus</name>
    <dbReference type="NCBI Taxonomy" id="32391"/>
    <lineage>
        <taxon>Eukaryota</taxon>
        <taxon>Metazoa</taxon>
        <taxon>Ecdysozoa</taxon>
        <taxon>Arthropoda</taxon>
        <taxon>Hexapoda</taxon>
        <taxon>Insecta</taxon>
        <taxon>Pterygota</taxon>
        <taxon>Neoptera</taxon>
        <taxon>Endopterygota</taxon>
        <taxon>Hymenoptera</taxon>
        <taxon>Apocrita</taxon>
        <taxon>Ichneumonoidea</taxon>
        <taxon>Braconidae</taxon>
        <taxon>Microgastrinae</taxon>
        <taxon>Cotesia</taxon>
    </lineage>
</organism>
<evidence type="ECO:0000256" key="1">
    <source>
        <dbReference type="SAM" id="MobiDB-lite"/>
    </source>
</evidence>
<feature type="region of interest" description="Disordered" evidence="1">
    <location>
        <begin position="70"/>
        <end position="103"/>
    </location>
</feature>
<evidence type="ECO:0000313" key="3">
    <source>
        <dbReference type="Proteomes" id="UP000826195"/>
    </source>
</evidence>